<reference evidence="2" key="3">
    <citation type="submission" date="2015-04" db="UniProtKB">
        <authorList>
            <consortium name="EnsemblPlants"/>
        </authorList>
    </citation>
    <scope>IDENTIFICATION</scope>
    <source>
        <strain evidence="2">cv. Jemalong A17</strain>
    </source>
</reference>
<dbReference type="HOGENOM" id="CLU_3109393_0_0_1"/>
<accession>G7ILV5</accession>
<keyword evidence="3" id="KW-1185">Reference proteome</keyword>
<reference evidence="1 3" key="1">
    <citation type="journal article" date="2011" name="Nature">
        <title>The Medicago genome provides insight into the evolution of rhizobial symbioses.</title>
        <authorList>
            <person name="Young N.D."/>
            <person name="Debelle F."/>
            <person name="Oldroyd G.E."/>
            <person name="Geurts R."/>
            <person name="Cannon S.B."/>
            <person name="Udvardi M.K."/>
            <person name="Benedito V.A."/>
            <person name="Mayer K.F."/>
            <person name="Gouzy J."/>
            <person name="Schoof H."/>
            <person name="Van de Peer Y."/>
            <person name="Proost S."/>
            <person name="Cook D.R."/>
            <person name="Meyers B.C."/>
            <person name="Spannagl M."/>
            <person name="Cheung F."/>
            <person name="De Mita S."/>
            <person name="Krishnakumar V."/>
            <person name="Gundlach H."/>
            <person name="Zhou S."/>
            <person name="Mudge J."/>
            <person name="Bharti A.K."/>
            <person name="Murray J.D."/>
            <person name="Naoumkina M.A."/>
            <person name="Rosen B."/>
            <person name="Silverstein K.A."/>
            <person name="Tang H."/>
            <person name="Rombauts S."/>
            <person name="Zhao P.X."/>
            <person name="Zhou P."/>
            <person name="Barbe V."/>
            <person name="Bardou P."/>
            <person name="Bechner M."/>
            <person name="Bellec A."/>
            <person name="Berger A."/>
            <person name="Berges H."/>
            <person name="Bidwell S."/>
            <person name="Bisseling T."/>
            <person name="Choisne N."/>
            <person name="Couloux A."/>
            <person name="Denny R."/>
            <person name="Deshpande S."/>
            <person name="Dai X."/>
            <person name="Doyle J.J."/>
            <person name="Dudez A.M."/>
            <person name="Farmer A.D."/>
            <person name="Fouteau S."/>
            <person name="Franken C."/>
            <person name="Gibelin C."/>
            <person name="Gish J."/>
            <person name="Goldstein S."/>
            <person name="Gonzalez A.J."/>
            <person name="Green P.J."/>
            <person name="Hallab A."/>
            <person name="Hartog M."/>
            <person name="Hua A."/>
            <person name="Humphray S.J."/>
            <person name="Jeong D.H."/>
            <person name="Jing Y."/>
            <person name="Jocker A."/>
            <person name="Kenton S.M."/>
            <person name="Kim D.J."/>
            <person name="Klee K."/>
            <person name="Lai H."/>
            <person name="Lang C."/>
            <person name="Lin S."/>
            <person name="Macmil S.L."/>
            <person name="Magdelenat G."/>
            <person name="Matthews L."/>
            <person name="McCorrison J."/>
            <person name="Monaghan E.L."/>
            <person name="Mun J.H."/>
            <person name="Najar F.Z."/>
            <person name="Nicholson C."/>
            <person name="Noirot C."/>
            <person name="O'Bleness M."/>
            <person name="Paule C.R."/>
            <person name="Poulain J."/>
            <person name="Prion F."/>
            <person name="Qin B."/>
            <person name="Qu C."/>
            <person name="Retzel E.F."/>
            <person name="Riddle C."/>
            <person name="Sallet E."/>
            <person name="Samain S."/>
            <person name="Samson N."/>
            <person name="Sanders I."/>
            <person name="Saurat O."/>
            <person name="Scarpelli C."/>
            <person name="Schiex T."/>
            <person name="Segurens B."/>
            <person name="Severin A.J."/>
            <person name="Sherrier D.J."/>
            <person name="Shi R."/>
            <person name="Sims S."/>
            <person name="Singer S.R."/>
            <person name="Sinharoy S."/>
            <person name="Sterck L."/>
            <person name="Viollet A."/>
            <person name="Wang B.B."/>
            <person name="Wang K."/>
            <person name="Wang M."/>
            <person name="Wang X."/>
            <person name="Warfsmann J."/>
            <person name="Weissenbach J."/>
            <person name="White D.D."/>
            <person name="White J.D."/>
            <person name="Wiley G.B."/>
            <person name="Wincker P."/>
            <person name="Xing Y."/>
            <person name="Yang L."/>
            <person name="Yao Z."/>
            <person name="Ying F."/>
            <person name="Zhai J."/>
            <person name="Zhou L."/>
            <person name="Zuber A."/>
            <person name="Denarie J."/>
            <person name="Dixon R.A."/>
            <person name="May G.D."/>
            <person name="Schwartz D.C."/>
            <person name="Rogers J."/>
            <person name="Quetier F."/>
            <person name="Town C.D."/>
            <person name="Roe B.A."/>
        </authorList>
    </citation>
    <scope>NUCLEOTIDE SEQUENCE [LARGE SCALE GENOMIC DNA]</scope>
    <source>
        <strain evidence="1">A17</strain>
        <strain evidence="2 3">cv. Jemalong A17</strain>
    </source>
</reference>
<dbReference type="EnsemblPlants" id="AES64082">
    <property type="protein sequence ID" value="AES64082"/>
    <property type="gene ID" value="MTR_2g018230"/>
</dbReference>
<dbReference type="AlphaFoldDB" id="G7ILV5"/>
<name>G7ILV5_MEDTR</name>
<protein>
    <submittedName>
        <fullName evidence="1 2">Uncharacterized protein</fullName>
    </submittedName>
</protein>
<dbReference type="PaxDb" id="3880-AES64082"/>
<dbReference type="EMBL" id="CM001218">
    <property type="protein sequence ID" value="AES64082.1"/>
    <property type="molecule type" value="Genomic_DNA"/>
</dbReference>
<gene>
    <name evidence="1" type="ordered locus">MTR_2g018230</name>
</gene>
<evidence type="ECO:0000313" key="1">
    <source>
        <dbReference type="EMBL" id="AES64082.1"/>
    </source>
</evidence>
<evidence type="ECO:0000313" key="3">
    <source>
        <dbReference type="Proteomes" id="UP000002051"/>
    </source>
</evidence>
<reference evidence="1 3" key="2">
    <citation type="journal article" date="2014" name="BMC Genomics">
        <title>An improved genome release (version Mt4.0) for the model legume Medicago truncatula.</title>
        <authorList>
            <person name="Tang H."/>
            <person name="Krishnakumar V."/>
            <person name="Bidwell S."/>
            <person name="Rosen B."/>
            <person name="Chan A."/>
            <person name="Zhou S."/>
            <person name="Gentzbittel L."/>
            <person name="Childs K.L."/>
            <person name="Yandell M."/>
            <person name="Gundlach H."/>
            <person name="Mayer K.F."/>
            <person name="Schwartz D.C."/>
            <person name="Town C.D."/>
        </authorList>
    </citation>
    <scope>GENOME REANNOTATION</scope>
    <source>
        <strain evidence="2 3">cv. Jemalong A17</strain>
    </source>
</reference>
<dbReference type="Proteomes" id="UP000002051">
    <property type="component" value="Chromosome 2"/>
</dbReference>
<organism evidence="1 3">
    <name type="scientific">Medicago truncatula</name>
    <name type="common">Barrel medic</name>
    <name type="synonym">Medicago tribuloides</name>
    <dbReference type="NCBI Taxonomy" id="3880"/>
    <lineage>
        <taxon>Eukaryota</taxon>
        <taxon>Viridiplantae</taxon>
        <taxon>Streptophyta</taxon>
        <taxon>Embryophyta</taxon>
        <taxon>Tracheophyta</taxon>
        <taxon>Spermatophyta</taxon>
        <taxon>Magnoliopsida</taxon>
        <taxon>eudicotyledons</taxon>
        <taxon>Gunneridae</taxon>
        <taxon>Pentapetalae</taxon>
        <taxon>rosids</taxon>
        <taxon>fabids</taxon>
        <taxon>Fabales</taxon>
        <taxon>Fabaceae</taxon>
        <taxon>Papilionoideae</taxon>
        <taxon>50 kb inversion clade</taxon>
        <taxon>NPAAA clade</taxon>
        <taxon>Hologalegina</taxon>
        <taxon>IRL clade</taxon>
        <taxon>Trifolieae</taxon>
        <taxon>Medicago</taxon>
    </lineage>
</organism>
<evidence type="ECO:0000313" key="2">
    <source>
        <dbReference type="EnsemblPlants" id="AES64082"/>
    </source>
</evidence>
<sequence>MTLKRVVFAFASAYHASYASYIGHKGFQLLTTSWFLCHSLKSGSCSEGLRT</sequence>
<proteinExistence type="predicted"/>